<dbReference type="Proteomes" id="UP001596380">
    <property type="component" value="Unassembled WGS sequence"/>
</dbReference>
<dbReference type="PANTHER" id="PTHR11748">
    <property type="entry name" value="D-LACTATE DEHYDROGENASE"/>
    <property type="match status" value="1"/>
</dbReference>
<dbReference type="RefSeq" id="WP_378046299.1">
    <property type="nucleotide sequence ID" value="NZ_JBHSXE010000001.1"/>
</dbReference>
<comment type="caution">
    <text evidence="4">The sequence shown here is derived from an EMBL/GenBank/DDBJ whole genome shotgun (WGS) entry which is preliminary data.</text>
</comment>
<name>A0ABW2CKG5_9ACTN</name>
<proteinExistence type="predicted"/>
<evidence type="ECO:0000256" key="2">
    <source>
        <dbReference type="ARBA" id="ARBA00022827"/>
    </source>
</evidence>
<dbReference type="InterPro" id="IPR006094">
    <property type="entry name" value="Oxid_FAD_bind_N"/>
</dbReference>
<keyword evidence="2" id="KW-0274">FAD</keyword>
<dbReference type="Gene3D" id="3.30.465.10">
    <property type="match status" value="1"/>
</dbReference>
<dbReference type="InterPro" id="IPR016164">
    <property type="entry name" value="FAD-linked_Oxase-like_C"/>
</dbReference>
<keyword evidence="1" id="KW-0285">Flavoprotein</keyword>
<organism evidence="4 5">
    <name type="scientific">Actinomadura yumaensis</name>
    <dbReference type="NCBI Taxonomy" id="111807"/>
    <lineage>
        <taxon>Bacteria</taxon>
        <taxon>Bacillati</taxon>
        <taxon>Actinomycetota</taxon>
        <taxon>Actinomycetes</taxon>
        <taxon>Streptosporangiales</taxon>
        <taxon>Thermomonosporaceae</taxon>
        <taxon>Actinomadura</taxon>
    </lineage>
</organism>
<evidence type="ECO:0000259" key="3">
    <source>
        <dbReference type="PROSITE" id="PS51387"/>
    </source>
</evidence>
<sequence>MPTPLPPGVLKALAKVCGDVRPGEPEEGVLGVVPGAVAAPSSVAEAAEVMRVAAERELAVVPRGGETRLDWGAPPALCDLLVDTHRLDRVVEHAAGDLVVKAEAGLTMERLADVLAERRQRLALDTPLAGSTVGGTVATGAAGPLRLLYGAPRDLVIGLTVVRADGKVARSGGKVVKNVAGYDLGRLFCGSAGTLGLIAEVTFRLHPVPPARAYVTSGPLGPDQAHDAVQAVLHSPIAPSAVEVLALAPPGCTVCVLLEGVPDGVAARSATARELLGSEARISEEPPEGWGAYPDGTTLLDVAAPPAALSRLLTELASGGRASPSASWSAAGRGYVGLPAETTPEAAAAMLASLRDVLARHRGTAVVCYAPEGVREAVDLWGPVPAAGLMRRVKDQFDPGHRLSPGRFVGGI</sequence>
<reference evidence="5" key="1">
    <citation type="journal article" date="2019" name="Int. J. Syst. Evol. Microbiol.">
        <title>The Global Catalogue of Microorganisms (GCM) 10K type strain sequencing project: providing services to taxonomists for standard genome sequencing and annotation.</title>
        <authorList>
            <consortium name="The Broad Institute Genomics Platform"/>
            <consortium name="The Broad Institute Genome Sequencing Center for Infectious Disease"/>
            <person name="Wu L."/>
            <person name="Ma J."/>
        </authorList>
    </citation>
    <scope>NUCLEOTIDE SEQUENCE [LARGE SCALE GENOMIC DNA]</scope>
    <source>
        <strain evidence="5">JCM 3369</strain>
    </source>
</reference>
<gene>
    <name evidence="4" type="ORF">ACFQKB_15165</name>
</gene>
<accession>A0ABW2CKG5</accession>
<dbReference type="InterPro" id="IPR016169">
    <property type="entry name" value="FAD-bd_PCMH_sub2"/>
</dbReference>
<evidence type="ECO:0000313" key="5">
    <source>
        <dbReference type="Proteomes" id="UP001596380"/>
    </source>
</evidence>
<dbReference type="SUPFAM" id="SSF56176">
    <property type="entry name" value="FAD-binding/transporter-associated domain-like"/>
    <property type="match status" value="1"/>
</dbReference>
<dbReference type="PROSITE" id="PS51387">
    <property type="entry name" value="FAD_PCMH"/>
    <property type="match status" value="1"/>
</dbReference>
<keyword evidence="5" id="KW-1185">Reference proteome</keyword>
<feature type="domain" description="FAD-binding PCMH-type" evidence="3">
    <location>
        <begin position="30"/>
        <end position="208"/>
    </location>
</feature>
<dbReference type="EMBL" id="JBHSXS010000007">
    <property type="protein sequence ID" value="MFC6881106.1"/>
    <property type="molecule type" value="Genomic_DNA"/>
</dbReference>
<protein>
    <submittedName>
        <fullName evidence="4">FAD-binding oxidoreductase</fullName>
    </submittedName>
</protein>
<dbReference type="InterPro" id="IPR016166">
    <property type="entry name" value="FAD-bd_PCMH"/>
</dbReference>
<evidence type="ECO:0000256" key="1">
    <source>
        <dbReference type="ARBA" id="ARBA00022630"/>
    </source>
</evidence>
<dbReference type="Pfam" id="PF01565">
    <property type="entry name" value="FAD_binding_4"/>
    <property type="match status" value="1"/>
</dbReference>
<dbReference type="SUPFAM" id="SSF55103">
    <property type="entry name" value="FAD-linked oxidases, C-terminal domain"/>
    <property type="match status" value="1"/>
</dbReference>
<dbReference type="InterPro" id="IPR036318">
    <property type="entry name" value="FAD-bd_PCMH-like_sf"/>
</dbReference>
<evidence type="ECO:0000313" key="4">
    <source>
        <dbReference type="EMBL" id="MFC6881106.1"/>
    </source>
</evidence>
<dbReference type="PANTHER" id="PTHR11748:SF103">
    <property type="entry name" value="GLYCOLATE OXIDASE SUBUNIT GLCE"/>
    <property type="match status" value="1"/>
</dbReference>